<dbReference type="EMBL" id="JAGTJR010000032">
    <property type="protein sequence ID" value="KAH7038943.1"/>
    <property type="molecule type" value="Genomic_DNA"/>
</dbReference>
<name>A0ABQ8FZY6_9PEZI</name>
<evidence type="ECO:0008006" key="4">
    <source>
        <dbReference type="Google" id="ProtNLM"/>
    </source>
</evidence>
<keyword evidence="3" id="KW-1185">Reference proteome</keyword>
<proteinExistence type="predicted"/>
<evidence type="ECO:0000313" key="2">
    <source>
        <dbReference type="EMBL" id="KAH7038943.1"/>
    </source>
</evidence>
<accession>A0ABQ8FZY6</accession>
<sequence length="247" mass="27190">MKGRGLVRFFLFSTSLLAFFFFRFRYDPEAIRRLRVNESNSAFALLTGRYSVSPLLQLVTVDSEIRVLRANASFIRPCGDEDIDTANIPPIWTVRPDMTVAGESKHENASTAENFSATSNARRFVAPPSFCALLTGTLHGLLSQVSMDLPIREKRDDDISAEEVADDDLRALFSVGVAQDCLARLTGLSASARRAFSSISDIQAKSTPPPQQVRRRGWAHGSQAYTAHGMLSLRPPTSTFISVCTSV</sequence>
<keyword evidence="1" id="KW-0472">Membrane</keyword>
<reference evidence="2 3" key="1">
    <citation type="journal article" date="2021" name="Nat. Commun.">
        <title>Genetic determinants of endophytism in the Arabidopsis root mycobiome.</title>
        <authorList>
            <person name="Mesny F."/>
            <person name="Miyauchi S."/>
            <person name="Thiergart T."/>
            <person name="Pickel B."/>
            <person name="Atanasova L."/>
            <person name="Karlsson M."/>
            <person name="Huettel B."/>
            <person name="Barry K.W."/>
            <person name="Haridas S."/>
            <person name="Chen C."/>
            <person name="Bauer D."/>
            <person name="Andreopoulos W."/>
            <person name="Pangilinan J."/>
            <person name="LaButti K."/>
            <person name="Riley R."/>
            <person name="Lipzen A."/>
            <person name="Clum A."/>
            <person name="Drula E."/>
            <person name="Henrissat B."/>
            <person name="Kohler A."/>
            <person name="Grigoriev I.V."/>
            <person name="Martin F.M."/>
            <person name="Hacquard S."/>
        </authorList>
    </citation>
    <scope>NUCLEOTIDE SEQUENCE [LARGE SCALE GENOMIC DNA]</scope>
    <source>
        <strain evidence="2 3">MPI-SDFR-AT-0080</strain>
    </source>
</reference>
<keyword evidence="1" id="KW-0812">Transmembrane</keyword>
<organism evidence="2 3">
    <name type="scientific">Macrophomina phaseolina</name>
    <dbReference type="NCBI Taxonomy" id="35725"/>
    <lineage>
        <taxon>Eukaryota</taxon>
        <taxon>Fungi</taxon>
        <taxon>Dikarya</taxon>
        <taxon>Ascomycota</taxon>
        <taxon>Pezizomycotina</taxon>
        <taxon>Dothideomycetes</taxon>
        <taxon>Dothideomycetes incertae sedis</taxon>
        <taxon>Botryosphaeriales</taxon>
        <taxon>Botryosphaeriaceae</taxon>
        <taxon>Macrophomina</taxon>
    </lineage>
</organism>
<keyword evidence="1" id="KW-1133">Transmembrane helix</keyword>
<evidence type="ECO:0000256" key="1">
    <source>
        <dbReference type="SAM" id="Phobius"/>
    </source>
</evidence>
<comment type="caution">
    <text evidence="2">The sequence shown here is derived from an EMBL/GenBank/DDBJ whole genome shotgun (WGS) entry which is preliminary data.</text>
</comment>
<evidence type="ECO:0000313" key="3">
    <source>
        <dbReference type="Proteomes" id="UP000774617"/>
    </source>
</evidence>
<dbReference type="Proteomes" id="UP000774617">
    <property type="component" value="Unassembled WGS sequence"/>
</dbReference>
<feature type="transmembrane region" description="Helical" evidence="1">
    <location>
        <begin position="6"/>
        <end position="26"/>
    </location>
</feature>
<gene>
    <name evidence="2" type="ORF">B0J12DRAFT_703088</name>
</gene>
<protein>
    <recommendedName>
        <fullName evidence="4">Transmembrane protein</fullName>
    </recommendedName>
</protein>